<evidence type="ECO:0000256" key="8">
    <source>
        <dbReference type="SAM" id="MobiDB-lite"/>
    </source>
</evidence>
<dbReference type="PANTHER" id="PTHR22747">
    <property type="entry name" value="NUCLEOPLASMIN"/>
    <property type="match status" value="1"/>
</dbReference>
<dbReference type="PANTHER" id="PTHR22747:SF13">
    <property type="entry name" value="NUCLEOPLASMIN-3"/>
    <property type="match status" value="1"/>
</dbReference>
<dbReference type="Pfam" id="PF03066">
    <property type="entry name" value="Nucleoplasmin"/>
    <property type="match status" value="1"/>
</dbReference>
<dbReference type="Gene3D" id="2.80.10.50">
    <property type="match status" value="1"/>
</dbReference>
<evidence type="ECO:0000313" key="10">
    <source>
        <dbReference type="EMBL" id="KYO38564.1"/>
    </source>
</evidence>
<dbReference type="Gene3D" id="2.60.120.340">
    <property type="entry name" value="Nucleoplasmin core domain"/>
    <property type="match status" value="1"/>
</dbReference>
<name>A0A151NP53_ALLMI</name>
<proteinExistence type="inferred from homology"/>
<comment type="caution">
    <text evidence="10">The sequence shown here is derived from an EMBL/GenBank/DDBJ whole genome shotgun (WGS) entry which is preliminary data.</text>
</comment>
<dbReference type="GO" id="GO:0003682">
    <property type="term" value="F:chromatin binding"/>
    <property type="evidence" value="ECO:0007669"/>
    <property type="project" value="TreeGrafter"/>
</dbReference>
<evidence type="ECO:0000256" key="3">
    <source>
        <dbReference type="ARBA" id="ARBA00010744"/>
    </source>
</evidence>
<evidence type="ECO:0000259" key="9">
    <source>
        <dbReference type="Pfam" id="PF03066"/>
    </source>
</evidence>
<evidence type="ECO:0000313" key="11">
    <source>
        <dbReference type="Proteomes" id="UP000050525"/>
    </source>
</evidence>
<keyword evidence="4" id="KW-0217">Developmental protein</keyword>
<dbReference type="GO" id="GO:0030154">
    <property type="term" value="P:cell differentiation"/>
    <property type="evidence" value="ECO:0007669"/>
    <property type="project" value="UniProtKB-KW"/>
</dbReference>
<dbReference type="InterPro" id="IPR024057">
    <property type="entry name" value="Nucleoplasmin_core_dom"/>
</dbReference>
<dbReference type="eggNOG" id="KOG3885">
    <property type="taxonomic scope" value="Eukaryota"/>
</dbReference>
<dbReference type="GO" id="GO:0042393">
    <property type="term" value="F:histone binding"/>
    <property type="evidence" value="ECO:0007669"/>
    <property type="project" value="TreeGrafter"/>
</dbReference>
<keyword evidence="11" id="KW-1185">Reference proteome</keyword>
<evidence type="ECO:0000256" key="1">
    <source>
        <dbReference type="ARBA" id="ARBA00004123"/>
    </source>
</evidence>
<evidence type="ECO:0000256" key="5">
    <source>
        <dbReference type="ARBA" id="ARBA00022782"/>
    </source>
</evidence>
<dbReference type="InterPro" id="IPR002209">
    <property type="entry name" value="Fibroblast_GF_fam"/>
</dbReference>
<feature type="compositionally biased region" description="Basic and acidic residues" evidence="8">
    <location>
        <begin position="240"/>
        <end position="252"/>
    </location>
</feature>
<feature type="region of interest" description="Disordered" evidence="8">
    <location>
        <begin position="209"/>
        <end position="252"/>
    </location>
</feature>
<gene>
    <name evidence="10" type="primary">NPM3</name>
    <name evidence="10" type="ORF">Y1Q_0005855</name>
</gene>
<keyword evidence="7" id="KW-0497">Mitogen</keyword>
<comment type="subcellular location">
    <subcellularLocation>
        <location evidence="1">Nucleus</location>
    </subcellularLocation>
</comment>
<dbReference type="GO" id="GO:0005730">
    <property type="term" value="C:nucleolus"/>
    <property type="evidence" value="ECO:0007669"/>
    <property type="project" value="TreeGrafter"/>
</dbReference>
<evidence type="ECO:0000256" key="7">
    <source>
        <dbReference type="ARBA" id="ARBA00023246"/>
    </source>
</evidence>
<dbReference type="SMART" id="SM00442">
    <property type="entry name" value="FGF"/>
    <property type="match status" value="1"/>
</dbReference>
<dbReference type="Pfam" id="PF00167">
    <property type="entry name" value="FGF"/>
    <property type="match status" value="1"/>
</dbReference>
<dbReference type="EMBL" id="AKHW03002441">
    <property type="protein sequence ID" value="KYO38564.1"/>
    <property type="molecule type" value="Genomic_DNA"/>
</dbReference>
<dbReference type="GO" id="GO:0005654">
    <property type="term" value="C:nucleoplasm"/>
    <property type="evidence" value="ECO:0007669"/>
    <property type="project" value="TreeGrafter"/>
</dbReference>
<feature type="domain" description="Nucleoplasmin core" evidence="9">
    <location>
        <begin position="24"/>
        <end position="125"/>
    </location>
</feature>
<organism evidence="10 11">
    <name type="scientific">Alligator mississippiensis</name>
    <name type="common">American alligator</name>
    <dbReference type="NCBI Taxonomy" id="8496"/>
    <lineage>
        <taxon>Eukaryota</taxon>
        <taxon>Metazoa</taxon>
        <taxon>Chordata</taxon>
        <taxon>Craniata</taxon>
        <taxon>Vertebrata</taxon>
        <taxon>Euteleostomi</taxon>
        <taxon>Archelosauria</taxon>
        <taxon>Archosauria</taxon>
        <taxon>Crocodylia</taxon>
        <taxon>Alligatoridae</taxon>
        <taxon>Alligatorinae</taxon>
        <taxon>Alligator</taxon>
    </lineage>
</organism>
<dbReference type="InterPro" id="IPR036824">
    <property type="entry name" value="Nucleoplasmin_core_dom_sf"/>
</dbReference>
<dbReference type="GO" id="GO:0051781">
    <property type="term" value="P:positive regulation of cell division"/>
    <property type="evidence" value="ECO:0007669"/>
    <property type="project" value="UniProtKB-KW"/>
</dbReference>
<dbReference type="Proteomes" id="UP000050525">
    <property type="component" value="Unassembled WGS sequence"/>
</dbReference>
<accession>A0A151NP53</accession>
<dbReference type="InterPro" id="IPR008996">
    <property type="entry name" value="IL1/FGF"/>
</dbReference>
<dbReference type="GO" id="GO:0003723">
    <property type="term" value="F:RNA binding"/>
    <property type="evidence" value="ECO:0007669"/>
    <property type="project" value="TreeGrafter"/>
</dbReference>
<comment type="similarity">
    <text evidence="3">Belongs to the nucleoplasmin family.</text>
</comment>
<evidence type="ECO:0000256" key="6">
    <source>
        <dbReference type="ARBA" id="ARBA00023242"/>
    </source>
</evidence>
<evidence type="ECO:0000256" key="2">
    <source>
        <dbReference type="ARBA" id="ARBA00007936"/>
    </source>
</evidence>
<dbReference type="SUPFAM" id="SSF69203">
    <property type="entry name" value="Nucleoplasmin-like core domain"/>
    <property type="match status" value="1"/>
</dbReference>
<sequence length="345" mass="38629">MAAFLERQSREWRPPGPPDPEGGLFGCALTGSARSFTFVADEEDEDCEHLLTLSTVSLGAGAVDECNVVEVVGRDCDDREIAVPVANLKLSCQPSLSLDGFTLHPPVTFRLAAGSGPVHLAGQHRVVPSTTPEAVEVLLRFRFLHLFVLCLQAQVTVQSPPNFTQHVREQSLVTDQLSRRLVRTYQLYSRTSGKHVQILDNKKINAMAEDGDAHGKGTGRSRPPREPGGVKGARLAGLGDRARGRWQGRESNGKGKDCVFTEIVLENNYTALQNAKYEGWYMAFTRKGRPRRGSKTRQHQREVHFMKRLPKGHHTTEPHRRFEFLNYPFNRRSKRTRNSSRRAGP</sequence>
<comment type="similarity">
    <text evidence="2">Belongs to the heparin-binding growth factors family.</text>
</comment>
<reference evidence="10 11" key="1">
    <citation type="journal article" date="2012" name="Genome Biol.">
        <title>Sequencing three crocodilian genomes to illuminate the evolution of archosaurs and amniotes.</title>
        <authorList>
            <person name="St John J.A."/>
            <person name="Braun E.L."/>
            <person name="Isberg S.R."/>
            <person name="Miles L.G."/>
            <person name="Chong A.Y."/>
            <person name="Gongora J."/>
            <person name="Dalzell P."/>
            <person name="Moran C."/>
            <person name="Bed'hom B."/>
            <person name="Abzhanov A."/>
            <person name="Burgess S.C."/>
            <person name="Cooksey A.M."/>
            <person name="Castoe T.A."/>
            <person name="Crawford N.G."/>
            <person name="Densmore L.D."/>
            <person name="Drew J.C."/>
            <person name="Edwards S.V."/>
            <person name="Faircloth B.C."/>
            <person name="Fujita M.K."/>
            <person name="Greenwold M.J."/>
            <person name="Hoffmann F.G."/>
            <person name="Howard J.M."/>
            <person name="Iguchi T."/>
            <person name="Janes D.E."/>
            <person name="Khan S.Y."/>
            <person name="Kohno S."/>
            <person name="de Koning A.J."/>
            <person name="Lance S.L."/>
            <person name="McCarthy F.M."/>
            <person name="McCormack J.E."/>
            <person name="Merchant M.E."/>
            <person name="Peterson D.G."/>
            <person name="Pollock D.D."/>
            <person name="Pourmand N."/>
            <person name="Raney B.J."/>
            <person name="Roessler K.A."/>
            <person name="Sanford J.R."/>
            <person name="Sawyer R.H."/>
            <person name="Schmidt C.J."/>
            <person name="Triplett E.W."/>
            <person name="Tuberville T.D."/>
            <person name="Venegas-Anaya M."/>
            <person name="Howard J.T."/>
            <person name="Jarvis E.D."/>
            <person name="Guillette L.J.Jr."/>
            <person name="Glenn T.C."/>
            <person name="Green R.E."/>
            <person name="Ray D.A."/>
        </authorList>
    </citation>
    <scope>NUCLEOTIDE SEQUENCE [LARGE SCALE GENOMIC DNA]</scope>
    <source>
        <strain evidence="10">KSC_2009_1</strain>
    </source>
</reference>
<keyword evidence="5" id="KW-0221">Differentiation</keyword>
<keyword evidence="6" id="KW-0539">Nucleus</keyword>
<dbReference type="STRING" id="8496.A0A151NP53"/>
<dbReference type="InterPro" id="IPR004301">
    <property type="entry name" value="Nucleoplasmin"/>
</dbReference>
<dbReference type="GO" id="GO:0006338">
    <property type="term" value="P:chromatin remodeling"/>
    <property type="evidence" value="ECO:0007669"/>
    <property type="project" value="TreeGrafter"/>
</dbReference>
<feature type="region of interest" description="Disordered" evidence="8">
    <location>
        <begin position="1"/>
        <end position="23"/>
    </location>
</feature>
<protein>
    <submittedName>
        <fullName evidence="10">Nucleoplasmin-3</fullName>
    </submittedName>
</protein>
<dbReference type="SUPFAM" id="SSF50353">
    <property type="entry name" value="Cytokine"/>
    <property type="match status" value="1"/>
</dbReference>
<evidence type="ECO:0000256" key="4">
    <source>
        <dbReference type="ARBA" id="ARBA00022473"/>
    </source>
</evidence>
<dbReference type="GO" id="GO:0008083">
    <property type="term" value="F:growth factor activity"/>
    <property type="evidence" value="ECO:0007669"/>
    <property type="project" value="InterPro"/>
</dbReference>
<dbReference type="GO" id="GO:0005737">
    <property type="term" value="C:cytoplasm"/>
    <property type="evidence" value="ECO:0007669"/>
    <property type="project" value="TreeGrafter"/>
</dbReference>
<dbReference type="AlphaFoldDB" id="A0A151NP53"/>